<dbReference type="Gene3D" id="3.30.420.10">
    <property type="entry name" value="Ribonuclease H-like superfamily/Ribonuclease H"/>
    <property type="match status" value="1"/>
</dbReference>
<keyword evidence="3" id="KW-1185">Reference proteome</keyword>
<dbReference type="AlphaFoldDB" id="A0A5P8K2E4"/>
<proteinExistence type="predicted"/>
<dbReference type="GO" id="GO:0004527">
    <property type="term" value="F:exonuclease activity"/>
    <property type="evidence" value="ECO:0007669"/>
    <property type="project" value="UniProtKB-ARBA"/>
</dbReference>
<evidence type="ECO:0000313" key="2">
    <source>
        <dbReference type="EMBL" id="QFQ97425.1"/>
    </source>
</evidence>
<dbReference type="InterPro" id="IPR036397">
    <property type="entry name" value="RNaseH_sf"/>
</dbReference>
<dbReference type="CDD" id="cd06127">
    <property type="entry name" value="DEDDh"/>
    <property type="match status" value="1"/>
</dbReference>
<dbReference type="SUPFAM" id="SSF53098">
    <property type="entry name" value="Ribonuclease H-like"/>
    <property type="match status" value="1"/>
</dbReference>
<gene>
    <name evidence="2" type="ORF">F9278_15765</name>
</gene>
<dbReference type="NCBIfam" id="NF005927">
    <property type="entry name" value="PRK07942.1"/>
    <property type="match status" value="1"/>
</dbReference>
<evidence type="ECO:0000313" key="3">
    <source>
        <dbReference type="Proteomes" id="UP000327294"/>
    </source>
</evidence>
<feature type="domain" description="Exonuclease" evidence="1">
    <location>
        <begin position="7"/>
        <end position="188"/>
    </location>
</feature>
<dbReference type="Pfam" id="PF00929">
    <property type="entry name" value="RNase_T"/>
    <property type="match status" value="1"/>
</dbReference>
<dbReference type="EMBL" id="CP045096">
    <property type="protein sequence ID" value="QFQ97425.1"/>
    <property type="molecule type" value="Genomic_DNA"/>
</dbReference>
<dbReference type="KEGG" id="sphv:F9278_15765"/>
<name>A0A5P8K2E4_9ACTN</name>
<sequence length="241" mass="26908">MKYLDSRRIGWDTETTSTNPVEARIITAAIVARGGDRPERVQTWLINPGVPIPPETTAIHGIDDQIAQERGQDPKTELDVIASTLVNCLRYGMPTVAFNTAYDWSVLHYELLRHGLPTMADRLGGQTPYPLLDALVLDKQADKYRKGSRKLQAVAAHYGVHLENWHNAEADAIAALGIADALYERNPRLDGYDPQRLYLAQQAWREEQQKGLQAHLRKTSPSAYCAPEWPLVLAQQDGSTS</sequence>
<dbReference type="InterPro" id="IPR012337">
    <property type="entry name" value="RNaseH-like_sf"/>
</dbReference>
<accession>A0A5P8K2E4</accession>
<organism evidence="2 3">
    <name type="scientific">Streptomyces phaeolivaceus</name>
    <dbReference type="NCBI Taxonomy" id="2653200"/>
    <lineage>
        <taxon>Bacteria</taxon>
        <taxon>Bacillati</taxon>
        <taxon>Actinomycetota</taxon>
        <taxon>Actinomycetes</taxon>
        <taxon>Kitasatosporales</taxon>
        <taxon>Streptomycetaceae</taxon>
        <taxon>Streptomyces</taxon>
    </lineage>
</organism>
<dbReference type="GO" id="GO:0003676">
    <property type="term" value="F:nucleic acid binding"/>
    <property type="evidence" value="ECO:0007669"/>
    <property type="project" value="InterPro"/>
</dbReference>
<protein>
    <submittedName>
        <fullName evidence="2">DNA polymerase III subunit epsilon</fullName>
    </submittedName>
</protein>
<dbReference type="Proteomes" id="UP000327294">
    <property type="component" value="Chromosome"/>
</dbReference>
<reference evidence="2 3" key="1">
    <citation type="submission" date="2019-10" db="EMBL/GenBank/DDBJ databases">
        <title>Streptomyces sp. strain GY16 isolated from leaves of Broussonetia papyrifera.</title>
        <authorList>
            <person name="Mo P."/>
        </authorList>
    </citation>
    <scope>NUCLEOTIDE SEQUENCE [LARGE SCALE GENOMIC DNA]</scope>
    <source>
        <strain evidence="2 3">GY16</strain>
    </source>
</reference>
<dbReference type="SMART" id="SM00479">
    <property type="entry name" value="EXOIII"/>
    <property type="match status" value="1"/>
</dbReference>
<dbReference type="InterPro" id="IPR013520">
    <property type="entry name" value="Ribonucl_H"/>
</dbReference>
<dbReference type="RefSeq" id="WP_152168901.1">
    <property type="nucleotide sequence ID" value="NZ_CP045096.1"/>
</dbReference>
<evidence type="ECO:0000259" key="1">
    <source>
        <dbReference type="SMART" id="SM00479"/>
    </source>
</evidence>